<dbReference type="PROSITE" id="PS51257">
    <property type="entry name" value="PROKAR_LIPOPROTEIN"/>
    <property type="match status" value="1"/>
</dbReference>
<dbReference type="SUPFAM" id="SSF53807">
    <property type="entry name" value="Helical backbone' metal receptor"/>
    <property type="match status" value="1"/>
</dbReference>
<dbReference type="InterPro" id="IPR050492">
    <property type="entry name" value="Bact_metal-bind_prot9"/>
</dbReference>
<dbReference type="PANTHER" id="PTHR42953:SF1">
    <property type="entry name" value="METAL-BINDING PROTEIN HI_0362-RELATED"/>
    <property type="match status" value="1"/>
</dbReference>
<keyword evidence="2 5" id="KW-0813">Transport</keyword>
<evidence type="ECO:0000256" key="2">
    <source>
        <dbReference type="ARBA" id="ARBA00022448"/>
    </source>
</evidence>
<reference evidence="7 8" key="1">
    <citation type="submission" date="2023-07" db="EMBL/GenBank/DDBJ databases">
        <title>Genomic Encyclopedia of Type Strains, Phase IV (KMG-IV): sequencing the most valuable type-strain genomes for metagenomic binning, comparative biology and taxonomic classification.</title>
        <authorList>
            <person name="Goeker M."/>
        </authorList>
    </citation>
    <scope>NUCLEOTIDE SEQUENCE [LARGE SCALE GENOMIC DNA]</scope>
    <source>
        <strain evidence="7 8">DSM 4006</strain>
    </source>
</reference>
<dbReference type="InterPro" id="IPR006127">
    <property type="entry name" value="ZnuA-like"/>
</dbReference>
<accession>A0ABT9XKR3</accession>
<evidence type="ECO:0000256" key="4">
    <source>
        <dbReference type="ARBA" id="ARBA00022729"/>
    </source>
</evidence>
<comment type="caution">
    <text evidence="7">The sequence shown here is derived from an EMBL/GenBank/DDBJ whole genome shotgun (WGS) entry which is preliminary data.</text>
</comment>
<dbReference type="PANTHER" id="PTHR42953">
    <property type="entry name" value="HIGH-AFFINITY ZINC UPTAKE SYSTEM PROTEIN ZNUA-RELATED"/>
    <property type="match status" value="1"/>
</dbReference>
<dbReference type="RefSeq" id="WP_274454509.1">
    <property type="nucleotide sequence ID" value="NZ_CP067097.1"/>
</dbReference>
<dbReference type="EMBL" id="JAUSTP010000023">
    <property type="protein sequence ID" value="MDQ0190715.1"/>
    <property type="molecule type" value="Genomic_DNA"/>
</dbReference>
<comment type="subcellular location">
    <subcellularLocation>
        <location evidence="1">Cell envelope</location>
    </subcellularLocation>
</comment>
<proteinExistence type="inferred from homology"/>
<dbReference type="Pfam" id="PF01297">
    <property type="entry name" value="ZnuA"/>
    <property type="match status" value="1"/>
</dbReference>
<feature type="chain" id="PRO_5046666761" evidence="6">
    <location>
        <begin position="20"/>
        <end position="303"/>
    </location>
</feature>
<comment type="similarity">
    <text evidence="5">Belongs to the bacterial solute-binding protein 9 family.</text>
</comment>
<protein>
    <submittedName>
        <fullName evidence="7">Zinc/manganese transport system substrate-binding protein</fullName>
    </submittedName>
</protein>
<evidence type="ECO:0000256" key="1">
    <source>
        <dbReference type="ARBA" id="ARBA00004196"/>
    </source>
</evidence>
<dbReference type="Proteomes" id="UP001232973">
    <property type="component" value="Unassembled WGS sequence"/>
</dbReference>
<feature type="signal peptide" evidence="6">
    <location>
        <begin position="1"/>
        <end position="19"/>
    </location>
</feature>
<gene>
    <name evidence="7" type="ORF">J2S03_002582</name>
</gene>
<evidence type="ECO:0000256" key="3">
    <source>
        <dbReference type="ARBA" id="ARBA00022723"/>
    </source>
</evidence>
<dbReference type="InterPro" id="IPR006128">
    <property type="entry name" value="Lipoprotein_PsaA-like"/>
</dbReference>
<evidence type="ECO:0000256" key="5">
    <source>
        <dbReference type="RuleBase" id="RU003512"/>
    </source>
</evidence>
<keyword evidence="8" id="KW-1185">Reference proteome</keyword>
<evidence type="ECO:0000256" key="6">
    <source>
        <dbReference type="SAM" id="SignalP"/>
    </source>
</evidence>
<dbReference type="Gene3D" id="3.40.50.1980">
    <property type="entry name" value="Nitrogenase molybdenum iron protein domain"/>
    <property type="match status" value="2"/>
</dbReference>
<organism evidence="7 8">
    <name type="scientific">Alicyclobacillus cycloheptanicus</name>
    <dbReference type="NCBI Taxonomy" id="1457"/>
    <lineage>
        <taxon>Bacteria</taxon>
        <taxon>Bacillati</taxon>
        <taxon>Bacillota</taxon>
        <taxon>Bacilli</taxon>
        <taxon>Bacillales</taxon>
        <taxon>Alicyclobacillaceae</taxon>
        <taxon>Alicyclobacillus</taxon>
    </lineage>
</organism>
<keyword evidence="4 6" id="KW-0732">Signal</keyword>
<sequence length="303" mass="32910">MNPCIKPAALVLAATLLLAGCGTSVPSPKAGAAQSKINVVAAEDFYGEVARAVGGTHVNVTSILNDPNVDPHEYEPTPGASMAVQKAQLVIYTGIGYDTWMQHIIGASSGSRDVINVGADLLGKQTGDNPHVWYLPTTMPALADKIADDLSALDPSDAGYFHKRAKAYNQTIQPIDRLVAQLKQPTPVPVDVSEPVFDYMLHAMNMVPEDPKFALAIENGNEPTPTEVAQLQHDITTHRIRFFVENIQTDDPTVRNLAQLAKQHQIPVVQVTETEPKGEDYVTWMTRELQEVKSALDTQPASR</sequence>
<dbReference type="PRINTS" id="PR00690">
    <property type="entry name" value="ADHESNFAMILY"/>
</dbReference>
<name>A0ABT9XKR3_9BACL</name>
<evidence type="ECO:0000313" key="7">
    <source>
        <dbReference type="EMBL" id="MDQ0190715.1"/>
    </source>
</evidence>
<keyword evidence="3" id="KW-0479">Metal-binding</keyword>
<evidence type="ECO:0000313" key="8">
    <source>
        <dbReference type="Proteomes" id="UP001232973"/>
    </source>
</evidence>